<feature type="transmembrane region" description="Helical" evidence="6">
    <location>
        <begin position="20"/>
        <end position="36"/>
    </location>
</feature>
<keyword evidence="5 6" id="KW-0472">Membrane</keyword>
<dbReference type="PANTHER" id="PTHR43791">
    <property type="entry name" value="PERMEASE-RELATED"/>
    <property type="match status" value="1"/>
</dbReference>
<feature type="transmembrane region" description="Helical" evidence="6">
    <location>
        <begin position="147"/>
        <end position="170"/>
    </location>
</feature>
<dbReference type="PANTHER" id="PTHR43791:SF36">
    <property type="entry name" value="TRANSPORTER, PUTATIVE (AFU_ORTHOLOGUE AFUA_6G08340)-RELATED"/>
    <property type="match status" value="1"/>
</dbReference>
<proteinExistence type="predicted"/>
<gene>
    <name evidence="8" type="ORF">CAL22_04105</name>
</gene>
<keyword evidence="2" id="KW-0813">Transport</keyword>
<feature type="domain" description="Major facilitator superfamily (MFS) profile" evidence="7">
    <location>
        <begin position="23"/>
        <end position="427"/>
    </location>
</feature>
<dbReference type="InterPro" id="IPR011701">
    <property type="entry name" value="MFS"/>
</dbReference>
<feature type="transmembrane region" description="Helical" evidence="6">
    <location>
        <begin position="182"/>
        <end position="204"/>
    </location>
</feature>
<feature type="transmembrane region" description="Helical" evidence="6">
    <location>
        <begin position="403"/>
        <end position="422"/>
    </location>
</feature>
<keyword evidence="4 6" id="KW-1133">Transmembrane helix</keyword>
<keyword evidence="3 6" id="KW-0812">Transmembrane</keyword>
<feature type="transmembrane region" description="Helical" evidence="6">
    <location>
        <begin position="114"/>
        <end position="135"/>
    </location>
</feature>
<comment type="caution">
    <text evidence="8">The sequence shown here is derived from an EMBL/GenBank/DDBJ whole genome shotgun (WGS) entry which is preliminary data.</text>
</comment>
<accession>A0A261VVC5</accession>
<dbReference type="AlphaFoldDB" id="A0A261VVC5"/>
<dbReference type="GO" id="GO:0016020">
    <property type="term" value="C:membrane"/>
    <property type="evidence" value="ECO:0007669"/>
    <property type="project" value="UniProtKB-SubCell"/>
</dbReference>
<feature type="transmembrane region" description="Helical" evidence="6">
    <location>
        <begin position="282"/>
        <end position="302"/>
    </location>
</feature>
<dbReference type="CDD" id="cd17319">
    <property type="entry name" value="MFS_ExuT_GudP_like"/>
    <property type="match status" value="1"/>
</dbReference>
<sequence>MHSVLEGRAPDQASIDAKVFWRLIPIILASLIVNQLDKVNVAFAKLEMAPDIGLSNAAYGLGAGIFFIGYCLFEVPSNMILHRVGARVWLTRIMISWGILSACTLFVTGPLSFYTVRFLLGLAEAGFAPGIMLYVSQWFPPRTRGRIIAAFMTALPISGVIGAPLSAWLMNSTPHFLPLVGWQWMFLCEGLPAVVCGLIFWRLVPDRIEDAKWLSHEEKTQLKAELGDADHHHTGSFRAGLVDGRVWLLCLIYFCFVAALYGVSFWLPTLIKALGYTTLSQIGWLTAIPYGAAVITMLILAWSSDRHHERRMHLAFAGLLGGALLVASVLLRADPIWSFVALTVAMAGIVSTIPLFWNLPTTFLTGATAATGFALITSIGNLSGFAAPYLVGLVADATGQVSAGLYGLAAAAFVGVVLVWLLPARMLSQKAV</sequence>
<dbReference type="SUPFAM" id="SSF103473">
    <property type="entry name" value="MFS general substrate transporter"/>
    <property type="match status" value="1"/>
</dbReference>
<evidence type="ECO:0000256" key="3">
    <source>
        <dbReference type="ARBA" id="ARBA00022692"/>
    </source>
</evidence>
<evidence type="ECO:0000256" key="4">
    <source>
        <dbReference type="ARBA" id="ARBA00022989"/>
    </source>
</evidence>
<dbReference type="FunFam" id="1.20.1250.20:FF:000018">
    <property type="entry name" value="MFS transporter permease"/>
    <property type="match status" value="1"/>
</dbReference>
<evidence type="ECO:0000256" key="5">
    <source>
        <dbReference type="ARBA" id="ARBA00023136"/>
    </source>
</evidence>
<dbReference type="InterPro" id="IPR020846">
    <property type="entry name" value="MFS_dom"/>
</dbReference>
<evidence type="ECO:0000259" key="7">
    <source>
        <dbReference type="PROSITE" id="PS50850"/>
    </source>
</evidence>
<feature type="transmembrane region" description="Helical" evidence="6">
    <location>
        <begin position="246"/>
        <end position="267"/>
    </location>
</feature>
<feature type="transmembrane region" description="Helical" evidence="6">
    <location>
        <begin position="369"/>
        <end position="391"/>
    </location>
</feature>
<feature type="transmembrane region" description="Helical" evidence="6">
    <location>
        <begin position="314"/>
        <end position="331"/>
    </location>
</feature>
<feature type="transmembrane region" description="Helical" evidence="6">
    <location>
        <begin position="56"/>
        <end position="76"/>
    </location>
</feature>
<feature type="transmembrane region" description="Helical" evidence="6">
    <location>
        <begin position="337"/>
        <end position="357"/>
    </location>
</feature>
<protein>
    <submittedName>
        <fullName evidence="8">MFS transporter</fullName>
    </submittedName>
</protein>
<dbReference type="Gene3D" id="1.20.1250.20">
    <property type="entry name" value="MFS general substrate transporter like domains"/>
    <property type="match status" value="2"/>
</dbReference>
<evidence type="ECO:0000313" key="8">
    <source>
        <dbReference type="EMBL" id="OZI77721.1"/>
    </source>
</evidence>
<evidence type="ECO:0000256" key="6">
    <source>
        <dbReference type="SAM" id="Phobius"/>
    </source>
</evidence>
<evidence type="ECO:0000313" key="9">
    <source>
        <dbReference type="Proteomes" id="UP000216429"/>
    </source>
</evidence>
<dbReference type="PROSITE" id="PS50850">
    <property type="entry name" value="MFS"/>
    <property type="match status" value="1"/>
</dbReference>
<dbReference type="Pfam" id="PF07690">
    <property type="entry name" value="MFS_1"/>
    <property type="match status" value="1"/>
</dbReference>
<name>A0A261VVC5_9BORD</name>
<dbReference type="InterPro" id="IPR036259">
    <property type="entry name" value="MFS_trans_sf"/>
</dbReference>
<organism evidence="8 9">
    <name type="scientific">Bordetella genomosp. 12</name>
    <dbReference type="NCBI Taxonomy" id="463035"/>
    <lineage>
        <taxon>Bacteria</taxon>
        <taxon>Pseudomonadati</taxon>
        <taxon>Pseudomonadota</taxon>
        <taxon>Betaproteobacteria</taxon>
        <taxon>Burkholderiales</taxon>
        <taxon>Alcaligenaceae</taxon>
        <taxon>Bordetella</taxon>
    </lineage>
</organism>
<dbReference type="Proteomes" id="UP000216429">
    <property type="component" value="Unassembled WGS sequence"/>
</dbReference>
<feature type="transmembrane region" description="Helical" evidence="6">
    <location>
        <begin position="88"/>
        <end position="108"/>
    </location>
</feature>
<dbReference type="OrthoDB" id="5441967at2"/>
<evidence type="ECO:0000256" key="2">
    <source>
        <dbReference type="ARBA" id="ARBA00022448"/>
    </source>
</evidence>
<comment type="subcellular location">
    <subcellularLocation>
        <location evidence="1">Membrane</location>
        <topology evidence="1">Multi-pass membrane protein</topology>
    </subcellularLocation>
</comment>
<dbReference type="EMBL" id="NEVU01000001">
    <property type="protein sequence ID" value="OZI77721.1"/>
    <property type="molecule type" value="Genomic_DNA"/>
</dbReference>
<keyword evidence="9" id="KW-1185">Reference proteome</keyword>
<reference evidence="9" key="1">
    <citation type="submission" date="2017-05" db="EMBL/GenBank/DDBJ databases">
        <title>Complete and WGS of Bordetella genogroups.</title>
        <authorList>
            <person name="Spilker T."/>
            <person name="Lipuma J."/>
        </authorList>
    </citation>
    <scope>NUCLEOTIDE SEQUENCE [LARGE SCALE GENOMIC DNA]</scope>
    <source>
        <strain evidence="9">AU6712</strain>
    </source>
</reference>
<dbReference type="GO" id="GO:0022857">
    <property type="term" value="F:transmembrane transporter activity"/>
    <property type="evidence" value="ECO:0007669"/>
    <property type="project" value="InterPro"/>
</dbReference>
<dbReference type="RefSeq" id="WP_094810606.1">
    <property type="nucleotide sequence ID" value="NZ_NEVU01000001.1"/>
</dbReference>
<evidence type="ECO:0000256" key="1">
    <source>
        <dbReference type="ARBA" id="ARBA00004141"/>
    </source>
</evidence>